<feature type="domain" description="Cobalamin-independent methionine synthase MetE C-terminal/archaeal" evidence="4">
    <location>
        <begin position="8"/>
        <end position="341"/>
    </location>
</feature>
<dbReference type="SUPFAM" id="SSF51726">
    <property type="entry name" value="UROD/MetE-like"/>
    <property type="match status" value="1"/>
</dbReference>
<dbReference type="GO" id="GO:0008270">
    <property type="term" value="F:zinc ion binding"/>
    <property type="evidence" value="ECO:0007669"/>
    <property type="project" value="InterPro"/>
</dbReference>
<reference evidence="5 6" key="1">
    <citation type="journal article" date="2014" name="Nature">
        <title>An environmental bacterial taxon with a large and distinct metabolic repertoire.</title>
        <authorList>
            <person name="Wilson M.C."/>
            <person name="Mori T."/>
            <person name="Ruckert C."/>
            <person name="Uria A.R."/>
            <person name="Helf M.J."/>
            <person name="Takada K."/>
            <person name="Gernert C."/>
            <person name="Steffens U.A."/>
            <person name="Heycke N."/>
            <person name="Schmitt S."/>
            <person name="Rinke C."/>
            <person name="Helfrich E.J."/>
            <person name="Brachmann A.O."/>
            <person name="Gurgui C."/>
            <person name="Wakimoto T."/>
            <person name="Kracht M."/>
            <person name="Crusemann M."/>
            <person name="Hentschel U."/>
            <person name="Abe I."/>
            <person name="Matsunaga S."/>
            <person name="Kalinowski J."/>
            <person name="Takeyama H."/>
            <person name="Piel J."/>
        </authorList>
    </citation>
    <scope>NUCLEOTIDE SEQUENCE [LARGE SCALE GENOMIC DNA]</scope>
    <source>
        <strain evidence="6">TSY1</strain>
    </source>
</reference>
<accession>W4L4S0</accession>
<evidence type="ECO:0000313" key="6">
    <source>
        <dbReference type="Proteomes" id="UP000019141"/>
    </source>
</evidence>
<organism evidence="5 6">
    <name type="scientific">Entotheonella factor</name>
    <dbReference type="NCBI Taxonomy" id="1429438"/>
    <lineage>
        <taxon>Bacteria</taxon>
        <taxon>Pseudomonadati</taxon>
        <taxon>Nitrospinota/Tectimicrobiota group</taxon>
        <taxon>Candidatus Tectimicrobiota</taxon>
        <taxon>Candidatus Entotheonellia</taxon>
        <taxon>Candidatus Entotheonellales</taxon>
        <taxon>Candidatus Entotheonellaceae</taxon>
        <taxon>Candidatus Entotheonella</taxon>
    </lineage>
</organism>
<evidence type="ECO:0000313" key="5">
    <source>
        <dbReference type="EMBL" id="ETW92869.1"/>
    </source>
</evidence>
<comment type="caution">
    <text evidence="5">The sequence shown here is derived from an EMBL/GenBank/DDBJ whole genome shotgun (WGS) entry which is preliminary data.</text>
</comment>
<dbReference type="GO" id="GO:0003871">
    <property type="term" value="F:5-methyltetrahydropteroyltriglutamate-homocysteine S-methyltransferase activity"/>
    <property type="evidence" value="ECO:0007669"/>
    <property type="project" value="InterPro"/>
</dbReference>
<name>W4L4S0_ENTF1</name>
<dbReference type="GO" id="GO:0009086">
    <property type="term" value="P:methionine biosynthetic process"/>
    <property type="evidence" value="ECO:0007669"/>
    <property type="project" value="InterPro"/>
</dbReference>
<dbReference type="CDD" id="cd03311">
    <property type="entry name" value="CIMS_C_terminal_like"/>
    <property type="match status" value="1"/>
</dbReference>
<proteinExistence type="predicted"/>
<protein>
    <recommendedName>
        <fullName evidence="4">Cobalamin-independent methionine synthase MetE C-terminal/archaeal domain-containing protein</fullName>
    </recommendedName>
</protein>
<dbReference type="HOGENOM" id="CLU_040013_3_0_7"/>
<keyword evidence="6" id="KW-1185">Reference proteome</keyword>
<dbReference type="PANTHER" id="PTHR30519">
    <property type="entry name" value="5-METHYLTETRAHYDROPTEROYLTRIGLUTAMATE--HOMOCYSTEINE METHYLTRANSFERASE"/>
    <property type="match status" value="1"/>
</dbReference>
<dbReference type="Gene3D" id="3.20.20.210">
    <property type="match status" value="1"/>
</dbReference>
<dbReference type="Pfam" id="PF01717">
    <property type="entry name" value="Meth_synt_2"/>
    <property type="match status" value="1"/>
</dbReference>
<evidence type="ECO:0000256" key="2">
    <source>
        <dbReference type="ARBA" id="ARBA00022723"/>
    </source>
</evidence>
<dbReference type="Proteomes" id="UP000019141">
    <property type="component" value="Unassembled WGS sequence"/>
</dbReference>
<dbReference type="InterPro" id="IPR002629">
    <property type="entry name" value="Met_Synth_C/arc"/>
</dbReference>
<gene>
    <name evidence="5" type="ORF">ETSY1_41755</name>
</gene>
<dbReference type="EMBL" id="AZHW01001355">
    <property type="protein sequence ID" value="ETW92869.1"/>
    <property type="molecule type" value="Genomic_DNA"/>
</dbReference>
<evidence type="ECO:0000259" key="4">
    <source>
        <dbReference type="Pfam" id="PF01717"/>
    </source>
</evidence>
<keyword evidence="3" id="KW-0862">Zinc</keyword>
<dbReference type="AlphaFoldDB" id="W4L4S0"/>
<comment type="cofactor">
    <cofactor evidence="1">
        <name>Zn(2+)</name>
        <dbReference type="ChEBI" id="CHEBI:29105"/>
    </cofactor>
</comment>
<evidence type="ECO:0000256" key="1">
    <source>
        <dbReference type="ARBA" id="ARBA00001947"/>
    </source>
</evidence>
<evidence type="ECO:0000256" key="3">
    <source>
        <dbReference type="ARBA" id="ARBA00022833"/>
    </source>
</evidence>
<sequence length="347" mass="38575">MHVTEPFLTTVVGSMPKPSWLFEPNKFHSATKDHHGSGSDWAFEGHLLQDAQDDATRAAIHTQERVGLDIISDGEMRRKSYLTYITMRLEGFDYETLAEKWIRDGRRLGHVGRCVGPVRRTAPIVVEHLRFLLAESRTPVKITLPSPMTVVDSTFDEHYRDERALAMDIAAAINAEARELDALGPAVIQFDEPVFSRYPEKVAAWGIEALDRCTDGLTAKTAVHVCYSYPSPDLERPIKPSYPVILKELDRSRIDQLALEFEAPQLDPELLQNCPSKTVLFGCIDNGTEEVETPEAVATRLLEAAKYLPANQIQAAPDCGLMPLSRAAAEAKLAAMVKGAQLARDRL</sequence>
<keyword evidence="2" id="KW-0479">Metal-binding</keyword>
<dbReference type="InterPro" id="IPR038071">
    <property type="entry name" value="UROD/MetE-like_sf"/>
</dbReference>